<evidence type="ECO:0000256" key="9">
    <source>
        <dbReference type="SAM" id="Coils"/>
    </source>
</evidence>
<feature type="binding site" evidence="8">
    <location>
        <position position="3491"/>
    </location>
    <ligand>
        <name>Ca(2+)</name>
        <dbReference type="ChEBI" id="CHEBI:29108"/>
    </ligand>
</feature>
<feature type="compositionally biased region" description="Low complexity" evidence="10">
    <location>
        <begin position="2641"/>
        <end position="2652"/>
    </location>
</feature>
<evidence type="ECO:0000313" key="13">
    <source>
        <dbReference type="Proteomes" id="UP000319160"/>
    </source>
</evidence>
<feature type="active site" description="Charge relay system" evidence="8">
    <location>
        <position position="3171"/>
    </location>
</feature>
<dbReference type="SUPFAM" id="SSF52540">
    <property type="entry name" value="P-loop containing nucleoside triphosphate hydrolases"/>
    <property type="match status" value="4"/>
</dbReference>
<dbReference type="CDD" id="cd04056">
    <property type="entry name" value="Peptidases_S53"/>
    <property type="match status" value="1"/>
</dbReference>
<feature type="region of interest" description="Disordered" evidence="10">
    <location>
        <begin position="1696"/>
        <end position="1753"/>
    </location>
</feature>
<keyword evidence="8" id="KW-0645">Protease</keyword>
<dbReference type="CDD" id="cd00009">
    <property type="entry name" value="AAA"/>
    <property type="match status" value="2"/>
</dbReference>
<gene>
    <name evidence="12" type="ORF">FHL15_000363</name>
</gene>
<evidence type="ECO:0000256" key="2">
    <source>
        <dbReference type="ARBA" id="ARBA00010378"/>
    </source>
</evidence>
<dbReference type="CDD" id="cd17936">
    <property type="entry name" value="EEXXEc_NFX1"/>
    <property type="match status" value="1"/>
</dbReference>
<dbReference type="PRINTS" id="PR00819">
    <property type="entry name" value="CBXCFQXSUPER"/>
</dbReference>
<dbReference type="InterPro" id="IPR041677">
    <property type="entry name" value="DNA2/NAM7_AAA_11"/>
</dbReference>
<dbReference type="GO" id="GO:0046872">
    <property type="term" value="F:metal ion binding"/>
    <property type="evidence" value="ECO:0007669"/>
    <property type="project" value="UniProtKB-UniRule"/>
</dbReference>
<dbReference type="InterPro" id="IPR000641">
    <property type="entry name" value="CbxX/CfxQ"/>
</dbReference>
<dbReference type="InterPro" id="IPR030400">
    <property type="entry name" value="Sedolisin_dom"/>
</dbReference>
<dbReference type="Gene3D" id="3.40.50.200">
    <property type="entry name" value="Peptidase S8/S53 domain"/>
    <property type="match status" value="1"/>
</dbReference>
<dbReference type="InterPro" id="IPR047187">
    <property type="entry name" value="SF1_C_Upf1"/>
</dbReference>
<dbReference type="PANTHER" id="PTHR43392:SF2">
    <property type="entry name" value="AAA-TYPE ATPASE FAMILY PROTEIN _ ANKYRIN REPEAT FAMILY PROTEIN"/>
    <property type="match status" value="1"/>
</dbReference>
<dbReference type="SMART" id="SM00944">
    <property type="entry name" value="Pro-kuma_activ"/>
    <property type="match status" value="1"/>
</dbReference>
<dbReference type="Pfam" id="PF09286">
    <property type="entry name" value="Pro-kuma_activ"/>
    <property type="match status" value="1"/>
</dbReference>
<evidence type="ECO:0000256" key="6">
    <source>
        <dbReference type="ARBA" id="ARBA00022837"/>
    </source>
</evidence>
<feature type="binding site" evidence="8">
    <location>
        <position position="3509"/>
    </location>
    <ligand>
        <name>Ca(2+)</name>
        <dbReference type="ChEBI" id="CHEBI:29108"/>
    </ligand>
</feature>
<keyword evidence="6 8" id="KW-0106">Calcium</keyword>
<keyword evidence="3 8" id="KW-0479">Metal-binding</keyword>
<keyword evidence="7" id="KW-0067">ATP-binding</keyword>
<evidence type="ECO:0000256" key="1">
    <source>
        <dbReference type="ARBA" id="ARBA00004239"/>
    </source>
</evidence>
<evidence type="ECO:0000313" key="12">
    <source>
        <dbReference type="EMBL" id="TRX99021.1"/>
    </source>
</evidence>
<keyword evidence="9" id="KW-0175">Coiled coil</keyword>
<proteinExistence type="inferred from homology"/>
<dbReference type="InterPro" id="IPR027417">
    <property type="entry name" value="P-loop_NTPase"/>
</dbReference>
<comment type="cofactor">
    <cofactor evidence="8">
        <name>Ca(2+)</name>
        <dbReference type="ChEBI" id="CHEBI:29108"/>
    </cofactor>
    <text evidence="8">Binds 1 Ca(2+) ion per subunit.</text>
</comment>
<feature type="coiled-coil region" evidence="9">
    <location>
        <begin position="2691"/>
        <end position="2769"/>
    </location>
</feature>
<feature type="compositionally biased region" description="Low complexity" evidence="10">
    <location>
        <begin position="12"/>
        <end position="29"/>
    </location>
</feature>
<feature type="compositionally biased region" description="Basic and acidic residues" evidence="10">
    <location>
        <begin position="1710"/>
        <end position="1721"/>
    </location>
</feature>
<dbReference type="Pfam" id="PF17866">
    <property type="entry name" value="AAA_lid_6"/>
    <property type="match status" value="1"/>
</dbReference>
<name>A0A553IFR0_9PEZI</name>
<feature type="binding site" evidence="8">
    <location>
        <position position="3490"/>
    </location>
    <ligand>
        <name>Ca(2+)</name>
        <dbReference type="ChEBI" id="CHEBI:29108"/>
    </ligand>
</feature>
<dbReference type="InterPro" id="IPR036852">
    <property type="entry name" value="Peptidase_S8/S53_dom_sf"/>
</dbReference>
<dbReference type="InterPro" id="IPR015366">
    <property type="entry name" value="S53_propep"/>
</dbReference>
<dbReference type="Proteomes" id="UP000319160">
    <property type="component" value="Unassembled WGS sequence"/>
</dbReference>
<evidence type="ECO:0000256" key="4">
    <source>
        <dbReference type="ARBA" id="ARBA00022741"/>
    </source>
</evidence>
<dbReference type="FunFam" id="1.10.8.60:FF:000160">
    <property type="entry name" value="WGS project CABT00000000 data, contig 2.55"/>
    <property type="match status" value="1"/>
</dbReference>
<evidence type="ECO:0000256" key="3">
    <source>
        <dbReference type="ARBA" id="ARBA00022723"/>
    </source>
</evidence>
<dbReference type="STRING" id="2512241.A0A553IFR0"/>
<feature type="binding site" evidence="8">
    <location>
        <position position="3511"/>
    </location>
    <ligand>
        <name>Ca(2+)</name>
        <dbReference type="ChEBI" id="CHEBI:29108"/>
    </ligand>
</feature>
<dbReference type="PROSITE" id="PS51695">
    <property type="entry name" value="SEDOLISIN"/>
    <property type="match status" value="1"/>
</dbReference>
<dbReference type="InterPro" id="IPR003593">
    <property type="entry name" value="AAA+_ATPase"/>
</dbReference>
<keyword evidence="8" id="KW-0720">Serine protease</keyword>
<dbReference type="CDD" id="cd06008">
    <property type="entry name" value="NF-X1-zinc-finger"/>
    <property type="match status" value="1"/>
</dbReference>
<keyword evidence="13" id="KW-1185">Reference proteome</keyword>
<reference evidence="13" key="1">
    <citation type="submission" date="2019-06" db="EMBL/GenBank/DDBJ databases">
        <title>Draft genome sequence of the griseofulvin-producing fungus Xylaria cubensis strain G536.</title>
        <authorList>
            <person name="Mead M.E."/>
            <person name="Raja H.A."/>
            <person name="Steenwyk J.L."/>
            <person name="Knowles S.L."/>
            <person name="Oberlies N.H."/>
            <person name="Rokas A."/>
        </authorList>
    </citation>
    <scope>NUCLEOTIDE SEQUENCE [LARGE SCALE GENOMIC DNA]</scope>
    <source>
        <strain evidence="13">G536</strain>
    </source>
</reference>
<dbReference type="GO" id="GO:0005576">
    <property type="term" value="C:extracellular region"/>
    <property type="evidence" value="ECO:0007669"/>
    <property type="project" value="UniProtKB-SubCell"/>
</dbReference>
<dbReference type="GO" id="GO:0006508">
    <property type="term" value="P:proteolysis"/>
    <property type="evidence" value="ECO:0007669"/>
    <property type="project" value="UniProtKB-KW"/>
</dbReference>
<evidence type="ECO:0000256" key="8">
    <source>
        <dbReference type="PROSITE-ProRule" id="PRU01032"/>
    </source>
</evidence>
<dbReference type="InterPro" id="IPR041679">
    <property type="entry name" value="DNA2/NAM7-like_C"/>
</dbReference>
<dbReference type="CDD" id="cd11377">
    <property type="entry name" value="Pro-peptidase_S53"/>
    <property type="match status" value="1"/>
</dbReference>
<dbReference type="SUPFAM" id="SSF54897">
    <property type="entry name" value="Protease propeptides/inhibitors"/>
    <property type="match status" value="1"/>
</dbReference>
<organism evidence="12 13">
    <name type="scientific">Xylaria flabelliformis</name>
    <dbReference type="NCBI Taxonomy" id="2512241"/>
    <lineage>
        <taxon>Eukaryota</taxon>
        <taxon>Fungi</taxon>
        <taxon>Dikarya</taxon>
        <taxon>Ascomycota</taxon>
        <taxon>Pezizomycotina</taxon>
        <taxon>Sordariomycetes</taxon>
        <taxon>Xylariomycetidae</taxon>
        <taxon>Xylariales</taxon>
        <taxon>Xylariaceae</taxon>
        <taxon>Xylaria</taxon>
    </lineage>
</organism>
<evidence type="ECO:0000259" key="11">
    <source>
        <dbReference type="PROSITE" id="PS51695"/>
    </source>
</evidence>
<feature type="compositionally biased region" description="Polar residues" evidence="10">
    <location>
        <begin position="430"/>
        <end position="439"/>
    </location>
</feature>
<dbReference type="Gene3D" id="3.40.50.300">
    <property type="entry name" value="P-loop containing nucleotide triphosphate hydrolases"/>
    <property type="match status" value="5"/>
</dbReference>
<feature type="active site" description="Charge relay system" evidence="8">
    <location>
        <position position="3175"/>
    </location>
</feature>
<dbReference type="GO" id="GO:0016887">
    <property type="term" value="F:ATP hydrolysis activity"/>
    <property type="evidence" value="ECO:0007669"/>
    <property type="project" value="InterPro"/>
</dbReference>
<comment type="caution">
    <text evidence="12">The sequence shown here is derived from an EMBL/GenBank/DDBJ whole genome shotgun (WGS) entry which is preliminary data.</text>
</comment>
<feature type="compositionally biased region" description="Basic and acidic residues" evidence="10">
    <location>
        <begin position="36"/>
        <end position="47"/>
    </location>
</feature>
<feature type="active site" description="Charge relay system" evidence="8">
    <location>
        <position position="3449"/>
    </location>
</feature>
<feature type="region of interest" description="Disordered" evidence="10">
    <location>
        <begin position="2635"/>
        <end position="2675"/>
    </location>
</feature>
<keyword evidence="4" id="KW-0547">Nucleotide-binding</keyword>
<dbReference type="InterPro" id="IPR050773">
    <property type="entry name" value="CbxX/CfxQ_RuBisCO_ESX"/>
</dbReference>
<feature type="region of interest" description="Disordered" evidence="10">
    <location>
        <begin position="1758"/>
        <end position="1777"/>
    </location>
</feature>
<dbReference type="EMBL" id="VFLP01000001">
    <property type="protein sequence ID" value="TRX99021.1"/>
    <property type="molecule type" value="Genomic_DNA"/>
</dbReference>
<dbReference type="PANTHER" id="PTHR43392">
    <property type="entry name" value="AAA-TYPE ATPASE FAMILY PROTEIN / ANKYRIN REPEAT FAMILY PROTEIN"/>
    <property type="match status" value="1"/>
</dbReference>
<keyword evidence="5" id="KW-0347">Helicase</keyword>
<feature type="domain" description="Peptidase S53" evidence="11">
    <location>
        <begin position="3087"/>
        <end position="3531"/>
    </location>
</feature>
<comment type="subcellular location">
    <subcellularLocation>
        <location evidence="1">Secreted</location>
        <location evidence="1">Extracellular space</location>
    </subcellularLocation>
</comment>
<dbReference type="SMART" id="SM00382">
    <property type="entry name" value="AAA"/>
    <property type="match status" value="3"/>
</dbReference>
<dbReference type="Gene3D" id="1.10.8.60">
    <property type="match status" value="2"/>
</dbReference>
<dbReference type="CDD" id="cd18808">
    <property type="entry name" value="SF1_C_Upf1"/>
    <property type="match status" value="1"/>
</dbReference>
<accession>A0A553IFR0</accession>
<evidence type="ECO:0000256" key="10">
    <source>
        <dbReference type="SAM" id="MobiDB-lite"/>
    </source>
</evidence>
<evidence type="ECO:0000256" key="5">
    <source>
        <dbReference type="ARBA" id="ARBA00022806"/>
    </source>
</evidence>
<dbReference type="Pfam" id="PF00004">
    <property type="entry name" value="AAA"/>
    <property type="match status" value="2"/>
</dbReference>
<feature type="region of interest" description="Disordered" evidence="10">
    <location>
        <begin position="384"/>
        <end position="439"/>
    </location>
</feature>
<dbReference type="GO" id="GO:0005524">
    <property type="term" value="F:ATP binding"/>
    <property type="evidence" value="ECO:0007669"/>
    <property type="project" value="UniProtKB-KW"/>
</dbReference>
<dbReference type="GO" id="GO:0004252">
    <property type="term" value="F:serine-type endopeptidase activity"/>
    <property type="evidence" value="ECO:0007669"/>
    <property type="project" value="UniProtKB-UniRule"/>
</dbReference>
<protein>
    <recommendedName>
        <fullName evidence="11">Peptidase S53 domain-containing protein</fullName>
    </recommendedName>
</protein>
<dbReference type="Pfam" id="PF13087">
    <property type="entry name" value="AAA_12"/>
    <property type="match status" value="1"/>
</dbReference>
<dbReference type="InterPro" id="IPR041627">
    <property type="entry name" value="AAA_lid_6"/>
</dbReference>
<dbReference type="OrthoDB" id="2423195at2759"/>
<keyword evidence="8" id="KW-0378">Hydrolase</keyword>
<dbReference type="GO" id="GO:0004386">
    <property type="term" value="F:helicase activity"/>
    <property type="evidence" value="ECO:0007669"/>
    <property type="project" value="InterPro"/>
</dbReference>
<comment type="similarity">
    <text evidence="2">Belongs to the CbxX/CfxQ family.</text>
</comment>
<feature type="region of interest" description="Disordered" evidence="10">
    <location>
        <begin position="1"/>
        <end position="48"/>
    </location>
</feature>
<dbReference type="FunFam" id="3.40.50.300:FF:001660">
    <property type="entry name" value="NF-X1 finger and helicase protein, putative"/>
    <property type="match status" value="1"/>
</dbReference>
<evidence type="ECO:0000256" key="7">
    <source>
        <dbReference type="ARBA" id="ARBA00022840"/>
    </source>
</evidence>
<dbReference type="SUPFAM" id="SSF52743">
    <property type="entry name" value="Subtilisin-like"/>
    <property type="match status" value="1"/>
</dbReference>
<dbReference type="InterPro" id="IPR003959">
    <property type="entry name" value="ATPase_AAA_core"/>
</dbReference>
<dbReference type="FunFam" id="3.40.50.300:FF:000216">
    <property type="entry name" value="Type VII secretion ATPase EccA"/>
    <property type="match status" value="2"/>
</dbReference>
<dbReference type="PROSITE" id="PS50890">
    <property type="entry name" value="PUA"/>
    <property type="match status" value="1"/>
</dbReference>
<dbReference type="Pfam" id="PF13086">
    <property type="entry name" value="AAA_11"/>
    <property type="match status" value="1"/>
</dbReference>
<sequence length="3531" mass="394589">MLQGDLSHLRRGGSASSSRAGSFRGSWRGSRGGWRQGKDQIPKKVEDTTPLGRLITEFTLENLTKSAAPTGDARITNCSYAASYSLDDEKPLRIIVPGQPATWKPPPLPCKLPGDNGDYMRDHNGARFPDHPIQPAVQALFALDEAFVPSSIDVMGCASSLGDILRFARSIDSTFRFNAEMIGNTLFLIRNCKSAIIPDVRGYGHSFLAAFTSSDPDSATIKSHQRVVRYNFGDLKCLVRFESDGYLASYNGCETVVTEPQFDLSPLPVSSIAIHKSGMKVPQDSILEIKTKSQAWGEIQKGEHLPRLWIRQIPNFITAYHNHGSFQDVQVSNVRKDLIDWETQHQDDLKKFATILHDLITEVKRASHLRLEIYRAGTGPLQLREREDTTGEALPNSWRDRWAAMPQPSSEHSTNRDDSDEDSDTYPLTRASSEGSDSSANDFSFDYTACSIDCGYCGHLHPKASENTGNRQVKSSNMNAERRSHHLGRTFNNVLKGNWKIIRSQNAQDFLDSILSQQDKTTCLERLASSKPGQEALHRALTFNDSPLFMNNAVSGLLGYLQDPELGRLCDGELLAQILWIIVDPPLFWNNLLRCVRNKSLDTKALEGFSWLLLRLTLLPSTQSNDFRETAKSILQEDSLLTSCSPQTERFVRQIKAQIAPSSTSDGNLVSGNGPLPGGRHDNDFANYRDIAILPTRDELLSKERPYYLHAASITEADTSIRTSMHLDNQFRLLREDMIGDMRDEFRNVASRKPKRGFRNTFISNLYFEGFDKSAMTSERPCTLSLQCSRDILSENLKVQGDNTLENRKKALKRVQAFLKHQSFGCLIHGNDVLGFTSIDRNEDQLALNPPRICLRITGSDSLEQILRALEQGPVDYLQLSTPVFAYEPILERLQRKTDIELSVDILALSEASQLSPFLPQSIVEQLQSPSSDLQSLLGLSKPVSLDPSQVEAVIHGLTYQVGLIQGPPGTGKSLVGALLTKVLLDNTDQTLLVLSYTNHALDQFLEDLIDIGISSDIIVRLGSKSTLRTAPLLLSAQADPGFLRRRARYELIDYEKDRMKECLDIIEERSIDFFQSEISQTQIFQYLEFSQEDAHFYDSLSLPETADGETMVGRKGKKVEPDYLFQRWERGQHAGGFRMKKQTSEWNSVWNLEAPERLAKIQQWKSKIREDKLSELTTQIKQFNQHQKTLQSLRKGKTEQILQGKRIIACTTTAASMYASEIQSAAPGVIIVEEAGEILESHILAAMGPTTKHLIQIGDHKQLRPKAKSYKLSVEAGNGYDFNRSLFERLILQSNPSCILSNQHRMRPEISELIRHNYPALRDAHTTNSRPHLCGFQDDVIFVNHSHTETTHDALNDKLDPTMKSSKQNLYEADMVLKCVRYLGQQNYKTDNLVILTPYLGQLSLLRDKLSQDHDPILSDFDSHDLVDAGILPAASAGINKKPIRLSTIDNYQGEESDIVVVSLTRSNEDGEIGFMAAPERLNVLISRARNALIMIGNADTFMNASKGRDEWINFFNNLKSGAKIHDGFPTKCEKHLDRVQTIRSPDEFDMHCPDGGCTEPCPELLSCGKHTCPKRCHLRVDHSKIPCGEVLKDNCANGHQLVWQCSDHRPPPCQTCRFEKEEKERKARRDRDLELERQAKQTGYAKQLAAMKEDIARQQQAMKNYQEQQLREQTLRQHQTELDRVTKEAQKLLDESARLPQKPIGNKPHTDKRTSDKQEPTQINEEQCHDTPVPPLIDQPQAVSQETEDDDVLEIPQTNEAEAVPTSELSSAEKDWQQQKQFELASNEAIDSLMKMIGLEAVKKEFLTIKARVDTTIRQGVDLKGDRFGAALLGNPGTVARLYGKFLSSMGVIPGSHFEETTGSRLAHDGIQGCQDLLDKLLKNGGGVFFLDEAYQIVSSSSLGGSQVLDFLLAEIENHIGKIVFVFAGYRKQMEAFFAHNPGIPSRVPIRLDFQDYEDSELRQILHNELDRKFSGRMKVEGGAGGLYMRIASRRIGCGRGREGFGNAREVHNVLSIILRRQADRLHRQRQQGDTPDDLFLRKIDIIGPEPSRAISSNKDWQRLNNMVGLKSVKQSIKVLVDRLQENYERELNEQPLIGCSLNKVFVGNPGTGKTTVAKLYGKILEALGLLSNGEVVIKNPADFVGSALGQSEKNTKAILEATKGKVLIIDEAYMLASGISDTGGTGDPYKTAVIDTIVAEVQSTSTEDRCVLLLGYQGQMEDMFQKVNPGLARRFPMASAFVFEDYDDSALRSILELKLKQQGFRAGEAAKQACISVLGRARNRPNFGNAGEVDIILDQAKERQQKRLSESVGSTKRDLLEPQDIDPDYRRLEQAATNIKMLFKDVVGCEDVIQQLEGYQQQVQNMKALGFSDEEIRLQIPFGLLFRGPPGTGKTSTARRMGKVYYDLGLLTEAKVVDCSATDLIGQYVGHTGPKVQKKFDEALGRVLFVDEAYRLAEGHFAKEAMDEIVDCLTKERYQNKILVILAGYDNDINRLMNQNPGLTSRFPETISFHHMPPRHCRDLLLQCLSMKKLDTTELEASSTLDSKVLNLFGILAQTSSWGNARDVQTLAKNIFGKTIKAKTDNPTKIVAEADVLDAINKMIQERSNRGTALSSTPYQRTVLPTQTQFDYREPPRTETSTTITTTDTTVERGAEEDVPPEQSNAKPRTKQVACRDAGVSDEVWQQLQRDKDAVEKRQRELAAARQKATELERQVRVQEEELKRQRDDAARREVLRKLELIRIEHDRAERERLEKEERMKKESEVKARLKRMGRCPVGYEWIPQADGYRCPNVVKTSFYSCSANALGFLVKLELHDVGSHNSTDRSIQISWLSDRNKTQLFASVSFGIFAMLGHLLLTGLTAGLTLGVAANPVARDGTLKQREIPATHALHERHAAHWGNKWTKRAKVPADVVLPMRIGLKQSNLDAGHDKLMDLSNPDSPNYGKHMSTQEVVDFFAPKKESVDTVRDWLQNAGISADRITLSANKQWIQFDAKASEVEDLLFADFYVWQHSDGGSDMSTEAYHLPSKIQEHVDYVTPGTRLRSRQHAAKEKKMKRSFKDDVRPFITALPGYPNPNSTTCSIYVTADCTRAQYNIPKGSTKSAGNQLGIFESLDDHYSKKDLDEFFKVAYPDLKVPTGTYPEERLIDGAIGAIETPSPIYPLEVGLESSLDFDSAWPLIYPQGTVLYQTDDEYYEHTGNFTGFWNTFLDAIDGSYCNYAAFGEKGNCNKPECLDPAYPDNNPGGYTGKLQCGVYKPTNVVSISYGGGEADLPDYYMKRQCSEWLKLALQGTTTVISSGDSGVGGNGECPTKADGSEVFYPDFASSCPYVLSVGSTEWDRFSNTTAPKPYEKLNEVATARFPSGGGFSNIFPLPPWQASHVNSYVDTVGKTLPFQSYSQFPPNGDFSHVTKGVYNRLGRAYPDVAAVGDRQIVLGGGKWYLIGGTSLSAPVWGAVLTLVNEERLQAGKSSLGFVNPILYAHPEVFNDVTQGSNPGCDTVGFKASKGWDPVSGLGSPNFAKLSKLLNSI</sequence>